<organism evidence="2">
    <name type="scientific">bioreactor metagenome</name>
    <dbReference type="NCBI Taxonomy" id="1076179"/>
    <lineage>
        <taxon>unclassified sequences</taxon>
        <taxon>metagenomes</taxon>
        <taxon>ecological metagenomes</taxon>
    </lineage>
</organism>
<dbReference type="EMBL" id="VSSQ01001409">
    <property type="protein sequence ID" value="MPM08078.1"/>
    <property type="molecule type" value="Genomic_DNA"/>
</dbReference>
<evidence type="ECO:0000313" key="2">
    <source>
        <dbReference type="EMBL" id="MPM08078.1"/>
    </source>
</evidence>
<protein>
    <submittedName>
        <fullName evidence="2">Single-stranded DNA-binding protein</fullName>
    </submittedName>
</protein>
<dbReference type="NCBIfam" id="TIGR00621">
    <property type="entry name" value="ssb"/>
    <property type="match status" value="1"/>
</dbReference>
<dbReference type="PANTHER" id="PTHR10302">
    <property type="entry name" value="SINGLE-STRANDED DNA-BINDING PROTEIN"/>
    <property type="match status" value="1"/>
</dbReference>
<dbReference type="AlphaFoldDB" id="A0A644WX68"/>
<accession>A0A644WX68</accession>
<dbReference type="PIRSF" id="PIRSF002070">
    <property type="entry name" value="SSB"/>
    <property type="match status" value="1"/>
</dbReference>
<dbReference type="HAMAP" id="MF_00984">
    <property type="entry name" value="SSB"/>
    <property type="match status" value="1"/>
</dbReference>
<dbReference type="InterPro" id="IPR011344">
    <property type="entry name" value="ssDNA-bd"/>
</dbReference>
<dbReference type="Gene3D" id="2.40.50.140">
    <property type="entry name" value="Nucleic acid-binding proteins"/>
    <property type="match status" value="1"/>
</dbReference>
<dbReference type="GO" id="GO:0042645">
    <property type="term" value="C:mitochondrial nucleoid"/>
    <property type="evidence" value="ECO:0007669"/>
    <property type="project" value="TreeGrafter"/>
</dbReference>
<keyword evidence="1 2" id="KW-0238">DNA-binding</keyword>
<name>A0A644WX68_9ZZZZ</name>
<dbReference type="GO" id="GO:0006264">
    <property type="term" value="P:mitochondrial DNA replication"/>
    <property type="evidence" value="ECO:0007669"/>
    <property type="project" value="TreeGrafter"/>
</dbReference>
<dbReference type="InterPro" id="IPR012340">
    <property type="entry name" value="NA-bd_OB-fold"/>
</dbReference>
<evidence type="ECO:0000256" key="1">
    <source>
        <dbReference type="ARBA" id="ARBA00023125"/>
    </source>
</evidence>
<dbReference type="CDD" id="cd04496">
    <property type="entry name" value="SSB_OBF"/>
    <property type="match status" value="1"/>
</dbReference>
<dbReference type="PANTHER" id="PTHR10302:SF0">
    <property type="entry name" value="SINGLE-STRANDED DNA-BINDING PROTEIN, MITOCHONDRIAL"/>
    <property type="match status" value="1"/>
</dbReference>
<gene>
    <name evidence="2" type="primary">ssb_20</name>
    <name evidence="2" type="ORF">SDC9_54390</name>
</gene>
<dbReference type="Pfam" id="PF00436">
    <property type="entry name" value="SSB"/>
    <property type="match status" value="1"/>
</dbReference>
<dbReference type="GO" id="GO:0003697">
    <property type="term" value="F:single-stranded DNA binding"/>
    <property type="evidence" value="ECO:0007669"/>
    <property type="project" value="InterPro"/>
</dbReference>
<reference evidence="2" key="1">
    <citation type="submission" date="2019-08" db="EMBL/GenBank/DDBJ databases">
        <authorList>
            <person name="Kucharzyk K."/>
            <person name="Murdoch R.W."/>
            <person name="Higgins S."/>
            <person name="Loffler F."/>
        </authorList>
    </citation>
    <scope>NUCLEOTIDE SEQUENCE</scope>
</reference>
<comment type="caution">
    <text evidence="2">The sequence shown here is derived from an EMBL/GenBank/DDBJ whole genome shotgun (WGS) entry which is preliminary data.</text>
</comment>
<dbReference type="InterPro" id="IPR000424">
    <property type="entry name" value="Primosome_PriB/ssb"/>
</dbReference>
<dbReference type="SUPFAM" id="SSF50249">
    <property type="entry name" value="Nucleic acid-binding proteins"/>
    <property type="match status" value="1"/>
</dbReference>
<sequence>MNKVELIGRVGKDPDLKETKTGKKMLFFTLATNESYMNASGDSVQNTVWHRIVLWSDVVATCQDFVKKGSCLYISGKLNSRNWVDKDGQKRTLTEVIGQKVEQRVPGQDMGVV</sequence>
<dbReference type="PROSITE" id="PS50935">
    <property type="entry name" value="SSB"/>
    <property type="match status" value="1"/>
</dbReference>
<proteinExistence type="inferred from homology"/>